<accession>A0ABQ6WEA7</accession>
<evidence type="ECO:0000313" key="2">
    <source>
        <dbReference type="EMBL" id="KAE8415484.1"/>
    </source>
</evidence>
<dbReference type="EMBL" id="ML735766">
    <property type="protein sequence ID" value="KAE8415484.1"/>
    <property type="molecule type" value="Genomic_DNA"/>
</dbReference>
<evidence type="ECO:0000313" key="3">
    <source>
        <dbReference type="Proteomes" id="UP000325395"/>
    </source>
</evidence>
<protein>
    <submittedName>
        <fullName evidence="2">Uncharacterized protein</fullName>
    </submittedName>
</protein>
<evidence type="ECO:0000256" key="1">
    <source>
        <dbReference type="SAM" id="SignalP"/>
    </source>
</evidence>
<organism evidence="2 3">
    <name type="scientific">Aspergillus pseudocaelatus</name>
    <dbReference type="NCBI Taxonomy" id="1825620"/>
    <lineage>
        <taxon>Eukaryota</taxon>
        <taxon>Fungi</taxon>
        <taxon>Dikarya</taxon>
        <taxon>Ascomycota</taxon>
        <taxon>Pezizomycotina</taxon>
        <taxon>Eurotiomycetes</taxon>
        <taxon>Eurotiomycetidae</taxon>
        <taxon>Eurotiales</taxon>
        <taxon>Aspergillaceae</taxon>
        <taxon>Aspergillus</taxon>
        <taxon>Aspergillus subgen. Circumdati</taxon>
    </lineage>
</organism>
<feature type="signal peptide" evidence="1">
    <location>
        <begin position="1"/>
        <end position="20"/>
    </location>
</feature>
<name>A0ABQ6WEA7_9EURO</name>
<keyword evidence="3" id="KW-1185">Reference proteome</keyword>
<keyword evidence="1" id="KW-0732">Signal</keyword>
<proteinExistence type="predicted"/>
<dbReference type="Proteomes" id="UP000325395">
    <property type="component" value="Unassembled WGS sequence"/>
</dbReference>
<reference evidence="2 3" key="1">
    <citation type="submission" date="2019-04" db="EMBL/GenBank/DDBJ databases">
        <authorList>
            <consortium name="DOE Joint Genome Institute"/>
            <person name="Mondo S."/>
            <person name="Kjaerbolling I."/>
            <person name="Vesth T."/>
            <person name="Frisvad J.C."/>
            <person name="Nybo J.L."/>
            <person name="Theobald S."/>
            <person name="Kildgaard S."/>
            <person name="Isbrandt T."/>
            <person name="Kuo A."/>
            <person name="Sato A."/>
            <person name="Lyhne E.K."/>
            <person name="Kogle M.E."/>
            <person name="Wiebenga A."/>
            <person name="Kun R.S."/>
            <person name="Lubbers R.J."/>
            <person name="Makela M.R."/>
            <person name="Barry K."/>
            <person name="Chovatia M."/>
            <person name="Clum A."/>
            <person name="Daum C."/>
            <person name="Haridas S."/>
            <person name="He G."/>
            <person name="LaButti K."/>
            <person name="Lipzen A."/>
            <person name="Riley R."/>
            <person name="Salamov A."/>
            <person name="Simmons B.A."/>
            <person name="Magnuson J.K."/>
            <person name="Henrissat B."/>
            <person name="Mortensen U.H."/>
            <person name="Larsen T.O."/>
            <person name="Devries R.P."/>
            <person name="Grigoriev I.V."/>
            <person name="Machida M."/>
            <person name="Baker S.E."/>
            <person name="Andersen M.R."/>
            <person name="Cantor M.N."/>
            <person name="Hua S.X."/>
        </authorList>
    </citation>
    <scope>NUCLEOTIDE SEQUENCE [LARGE SCALE GENOMIC DNA]</scope>
    <source>
        <strain evidence="2 3">CBS 117616</strain>
    </source>
</reference>
<gene>
    <name evidence="2" type="ORF">BDV36DRAFT_262837</name>
</gene>
<sequence length="319" mass="35767">MRNMNYIFLIWTLLPFKALAFKDSTFDPEYNFRLRNITGLPYFLYSWIGSYYNGTTTFNLEYLLDGNGNEVCRTFRNKTTTFASESILAVTKTNPDDKGKNPVQIALKSALTDFDFVHGSDMGNEERNLRWQFLSIEHVVPGYTSGSYKPYFNLSLENDLGPPYHITGASNDTGRGVKTVEMNMSSCDDPADTWWGLSFLDHGDYNPKGIPITEPIVSVMFDNQSASFSFNGWFLINNEKGDAMYGEGSIEFLGKIDPLHSDILNKGSNPSWTPTLGFGNSSMNMKSGGESKESMAVSNGVDDWLIFWPVVGLIFGVFI</sequence>
<feature type="chain" id="PRO_5047126081" evidence="1">
    <location>
        <begin position="21"/>
        <end position="319"/>
    </location>
</feature>